<keyword evidence="2" id="KW-1185">Reference proteome</keyword>
<accession>A0A448ZNG0</accession>
<evidence type="ECO:0000313" key="1">
    <source>
        <dbReference type="EMBL" id="VEU43544.1"/>
    </source>
</evidence>
<evidence type="ECO:0000313" key="2">
    <source>
        <dbReference type="Proteomes" id="UP000291116"/>
    </source>
</evidence>
<protein>
    <recommendedName>
        <fullName evidence="3">GT23 domain-containing protein</fullName>
    </recommendedName>
</protein>
<reference evidence="1 2" key="1">
    <citation type="submission" date="2019-01" db="EMBL/GenBank/DDBJ databases">
        <authorList>
            <person name="Ferrante I. M."/>
        </authorList>
    </citation>
    <scope>NUCLEOTIDE SEQUENCE [LARGE SCALE GENOMIC DNA]</scope>
    <source>
        <strain evidence="1 2">B856</strain>
    </source>
</reference>
<dbReference type="AlphaFoldDB" id="A0A448ZNG0"/>
<dbReference type="Proteomes" id="UP000291116">
    <property type="component" value="Unassembled WGS sequence"/>
</dbReference>
<feature type="non-terminal residue" evidence="1">
    <location>
        <position position="1"/>
    </location>
</feature>
<proteinExistence type="predicted"/>
<sequence length="446" mass="50307">QEASQLVTTMETMNYTEPGLPPPPPADAPVAHNITTRQEASQLVTTMETMNYTEPGLPPPPPVDAPVAHNATTRHEASQLVTTMETMNYTEPGCIPSGKNGPFDFAPTTKYRDSDKLPQWIKERQCGGIADRLKSIPFFIAAGARYKRIFLIRWSRPTKLEEFLLPNEINWSVPDWLPDKVDNFKKHPQAKWISGAKVMFNGLQKYERIMVLEGMVQDFYGGSRYYKRLDIDMDDAQAYDEEKENQLGDSSGWYDYEIILRDLFFSIFQLAPPIAKLVQQHLDSANLVRGEFAAAQYRAFHHVADNKTKVTDATLQKSTRNALNCASQIQPGVPIFFASDSQVAVNTARFINDKHPDRHIVTFDGDQEALHLDKMNTWTSGNVSDFYSAFVDLLVMAEAKCISIGRGGYTRFANSLSIDPTCVIRHDSERRKTISICDWHSGNTTV</sequence>
<name>A0A448ZNG0_9STRA</name>
<gene>
    <name evidence="1" type="ORF">PSNMU_V1.4_AUG-EV-PASAV3_0105750</name>
</gene>
<organism evidence="1 2">
    <name type="scientific">Pseudo-nitzschia multistriata</name>
    <dbReference type="NCBI Taxonomy" id="183589"/>
    <lineage>
        <taxon>Eukaryota</taxon>
        <taxon>Sar</taxon>
        <taxon>Stramenopiles</taxon>
        <taxon>Ochrophyta</taxon>
        <taxon>Bacillariophyta</taxon>
        <taxon>Bacillariophyceae</taxon>
        <taxon>Bacillariophycidae</taxon>
        <taxon>Bacillariales</taxon>
        <taxon>Bacillariaceae</taxon>
        <taxon>Pseudo-nitzschia</taxon>
    </lineage>
</organism>
<dbReference type="OrthoDB" id="47703at2759"/>
<evidence type="ECO:0008006" key="3">
    <source>
        <dbReference type="Google" id="ProtNLM"/>
    </source>
</evidence>
<dbReference type="EMBL" id="CAACVS010000556">
    <property type="protein sequence ID" value="VEU43544.1"/>
    <property type="molecule type" value="Genomic_DNA"/>
</dbReference>